<name>A0A3M7STD1_BRAPC</name>
<evidence type="ECO:0000313" key="1">
    <source>
        <dbReference type="EMBL" id="RNA39006.1"/>
    </source>
</evidence>
<dbReference type="Proteomes" id="UP000276133">
    <property type="component" value="Unassembled WGS sequence"/>
</dbReference>
<reference evidence="1 2" key="1">
    <citation type="journal article" date="2018" name="Sci. Rep.">
        <title>Genomic signatures of local adaptation to the degree of environmental predictability in rotifers.</title>
        <authorList>
            <person name="Franch-Gras L."/>
            <person name="Hahn C."/>
            <person name="Garcia-Roger E.M."/>
            <person name="Carmona M.J."/>
            <person name="Serra M."/>
            <person name="Gomez A."/>
        </authorList>
    </citation>
    <scope>NUCLEOTIDE SEQUENCE [LARGE SCALE GENOMIC DNA]</scope>
    <source>
        <strain evidence="1">HYR1</strain>
    </source>
</reference>
<evidence type="ECO:0000313" key="2">
    <source>
        <dbReference type="Proteomes" id="UP000276133"/>
    </source>
</evidence>
<sequence length="61" mass="7261">MKYSYIFKISVFLPRAFVSVFINLLSNWPRLLRLDNFFFTINHLDVDACFLSKGIKFKIVL</sequence>
<protein>
    <submittedName>
        <fullName evidence="1">Uncharacterized protein</fullName>
    </submittedName>
</protein>
<accession>A0A3M7STD1</accession>
<organism evidence="1 2">
    <name type="scientific">Brachionus plicatilis</name>
    <name type="common">Marine rotifer</name>
    <name type="synonym">Brachionus muelleri</name>
    <dbReference type="NCBI Taxonomy" id="10195"/>
    <lineage>
        <taxon>Eukaryota</taxon>
        <taxon>Metazoa</taxon>
        <taxon>Spiralia</taxon>
        <taxon>Gnathifera</taxon>
        <taxon>Rotifera</taxon>
        <taxon>Eurotatoria</taxon>
        <taxon>Monogononta</taxon>
        <taxon>Pseudotrocha</taxon>
        <taxon>Ploima</taxon>
        <taxon>Brachionidae</taxon>
        <taxon>Brachionus</taxon>
    </lineage>
</organism>
<keyword evidence="2" id="KW-1185">Reference proteome</keyword>
<comment type="caution">
    <text evidence="1">The sequence shown here is derived from an EMBL/GenBank/DDBJ whole genome shotgun (WGS) entry which is preliminary data.</text>
</comment>
<gene>
    <name evidence="1" type="ORF">BpHYR1_041684</name>
</gene>
<dbReference type="EMBL" id="REGN01000798">
    <property type="protein sequence ID" value="RNA39006.1"/>
    <property type="molecule type" value="Genomic_DNA"/>
</dbReference>
<proteinExistence type="predicted"/>
<dbReference type="AlphaFoldDB" id="A0A3M7STD1"/>